<protein>
    <recommendedName>
        <fullName evidence="4">Secreted protein</fullName>
    </recommendedName>
</protein>
<dbReference type="Proteomes" id="UP000050795">
    <property type="component" value="Unassembled WGS sequence"/>
</dbReference>
<organism evidence="2 3">
    <name type="scientific">Trichobilharzia regenti</name>
    <name type="common">Nasal bird schistosome</name>
    <dbReference type="NCBI Taxonomy" id="157069"/>
    <lineage>
        <taxon>Eukaryota</taxon>
        <taxon>Metazoa</taxon>
        <taxon>Spiralia</taxon>
        <taxon>Lophotrochozoa</taxon>
        <taxon>Platyhelminthes</taxon>
        <taxon>Trematoda</taxon>
        <taxon>Digenea</taxon>
        <taxon>Strigeidida</taxon>
        <taxon>Schistosomatoidea</taxon>
        <taxon>Schistosomatidae</taxon>
        <taxon>Trichobilharzia</taxon>
    </lineage>
</organism>
<proteinExistence type="predicted"/>
<name>A0AA85K8G4_TRIRE</name>
<feature type="chain" id="PRO_5041671772" description="Secreted protein" evidence="1">
    <location>
        <begin position="19"/>
        <end position="100"/>
    </location>
</feature>
<accession>A0AA85K8G4</accession>
<feature type="signal peptide" evidence="1">
    <location>
        <begin position="1"/>
        <end position="18"/>
    </location>
</feature>
<dbReference type="WBParaSite" id="TREG1_73730.1">
    <property type="protein sequence ID" value="TREG1_73730.1"/>
    <property type="gene ID" value="TREG1_73730"/>
</dbReference>
<dbReference type="AlphaFoldDB" id="A0AA85K8G4"/>
<reference evidence="2" key="1">
    <citation type="submission" date="2022-06" db="EMBL/GenBank/DDBJ databases">
        <authorList>
            <person name="Berger JAMES D."/>
            <person name="Berger JAMES D."/>
        </authorList>
    </citation>
    <scope>NUCLEOTIDE SEQUENCE [LARGE SCALE GENOMIC DNA]</scope>
</reference>
<evidence type="ECO:0008006" key="4">
    <source>
        <dbReference type="Google" id="ProtNLM"/>
    </source>
</evidence>
<reference evidence="3" key="2">
    <citation type="submission" date="2023-11" db="UniProtKB">
        <authorList>
            <consortium name="WormBaseParasite"/>
        </authorList>
    </citation>
    <scope>IDENTIFICATION</scope>
</reference>
<evidence type="ECO:0000313" key="3">
    <source>
        <dbReference type="WBParaSite" id="TREG1_73730.1"/>
    </source>
</evidence>
<keyword evidence="1" id="KW-0732">Signal</keyword>
<evidence type="ECO:0000313" key="2">
    <source>
        <dbReference type="Proteomes" id="UP000050795"/>
    </source>
</evidence>
<evidence type="ECO:0000256" key="1">
    <source>
        <dbReference type="SAM" id="SignalP"/>
    </source>
</evidence>
<sequence>MRCSIIALLIQLLFVAMRDSVLEPFWTGYASNYQFTSNRWTYICTEVISCEILSLRLLQTNGQLENTTLSVATKNFPFKDAEILLLRISQVKSPLKSRFM</sequence>
<keyword evidence="2" id="KW-1185">Reference proteome</keyword>